<dbReference type="GO" id="GO:1990221">
    <property type="term" value="C:L-cysteine desulfurase complex"/>
    <property type="evidence" value="ECO:0007669"/>
    <property type="project" value="TreeGrafter"/>
</dbReference>
<evidence type="ECO:0000256" key="1">
    <source>
        <dbReference type="ARBA" id="ARBA00009508"/>
    </source>
</evidence>
<dbReference type="GO" id="GO:0016226">
    <property type="term" value="P:iron-sulfur cluster assembly"/>
    <property type="evidence" value="ECO:0007669"/>
    <property type="project" value="InterPro"/>
</dbReference>
<dbReference type="InterPro" id="IPR008011">
    <property type="entry name" value="Complex1_LYR_dom"/>
</dbReference>
<gene>
    <name evidence="3" type="ORF">WR25_13330</name>
</gene>
<protein>
    <recommendedName>
        <fullName evidence="2">Complex 1 LYR protein domain-containing protein</fullName>
    </recommendedName>
</protein>
<dbReference type="PANTHER" id="PTHR13166">
    <property type="entry name" value="PROTEIN C6ORF149"/>
    <property type="match status" value="1"/>
</dbReference>
<sequence>MSSVAVSKQAVLRLYKDLQRAARQFPQLNYRAFAVRRVRDHFEKNRSLADQAQIAEQFERGKKDLEVVRRQSAISLLLPHKKTVIEEQIAGRQ</sequence>
<comment type="caution">
    <text evidence="3">The sequence shown here is derived from an EMBL/GenBank/DDBJ whole genome shotgun (WGS) entry which is preliminary data.</text>
</comment>
<dbReference type="STRING" id="2018661.A0A2A2LV63"/>
<dbReference type="Pfam" id="PF05347">
    <property type="entry name" value="Complex1_LYR"/>
    <property type="match status" value="1"/>
</dbReference>
<dbReference type="Proteomes" id="UP000218231">
    <property type="component" value="Unassembled WGS sequence"/>
</dbReference>
<dbReference type="EMBL" id="LIAE01006399">
    <property type="protein sequence ID" value="PAV90126.1"/>
    <property type="molecule type" value="Genomic_DNA"/>
</dbReference>
<name>A0A2A2LV63_9BILA</name>
<evidence type="ECO:0000313" key="4">
    <source>
        <dbReference type="Proteomes" id="UP000218231"/>
    </source>
</evidence>
<proteinExistence type="inferred from homology"/>
<reference evidence="3 4" key="1">
    <citation type="journal article" date="2017" name="Curr. Biol.">
        <title>Genome architecture and evolution of a unichromosomal asexual nematode.</title>
        <authorList>
            <person name="Fradin H."/>
            <person name="Zegar C."/>
            <person name="Gutwein M."/>
            <person name="Lucas J."/>
            <person name="Kovtun M."/>
            <person name="Corcoran D."/>
            <person name="Baugh L.R."/>
            <person name="Kiontke K."/>
            <person name="Gunsalus K."/>
            <person name="Fitch D.H."/>
            <person name="Piano F."/>
        </authorList>
    </citation>
    <scope>NUCLEOTIDE SEQUENCE [LARGE SCALE GENOMIC DNA]</scope>
    <source>
        <strain evidence="3">PF1309</strain>
    </source>
</reference>
<dbReference type="OrthoDB" id="275715at2759"/>
<dbReference type="AlphaFoldDB" id="A0A2A2LV63"/>
<dbReference type="CDD" id="cd20264">
    <property type="entry name" value="Complex1_LYR_LYRM4"/>
    <property type="match status" value="1"/>
</dbReference>
<dbReference type="PANTHER" id="PTHR13166:SF7">
    <property type="entry name" value="LYR MOTIF-CONTAINING PROTEIN 4"/>
    <property type="match status" value="1"/>
</dbReference>
<organism evidence="3 4">
    <name type="scientific">Diploscapter pachys</name>
    <dbReference type="NCBI Taxonomy" id="2018661"/>
    <lineage>
        <taxon>Eukaryota</taxon>
        <taxon>Metazoa</taxon>
        <taxon>Ecdysozoa</taxon>
        <taxon>Nematoda</taxon>
        <taxon>Chromadorea</taxon>
        <taxon>Rhabditida</taxon>
        <taxon>Rhabditina</taxon>
        <taxon>Rhabditomorpha</taxon>
        <taxon>Rhabditoidea</taxon>
        <taxon>Rhabditidae</taxon>
        <taxon>Diploscapter</taxon>
    </lineage>
</organism>
<comment type="similarity">
    <text evidence="1">Belongs to the complex I LYR family.</text>
</comment>
<feature type="domain" description="Complex 1 LYR protein" evidence="2">
    <location>
        <begin position="9"/>
        <end position="67"/>
    </location>
</feature>
<dbReference type="InterPro" id="IPR045297">
    <property type="entry name" value="Complex1_LYR_LYRM4"/>
</dbReference>
<evidence type="ECO:0000313" key="3">
    <source>
        <dbReference type="EMBL" id="PAV90126.1"/>
    </source>
</evidence>
<dbReference type="InterPro" id="IPR051522">
    <property type="entry name" value="ISC_assembly_LYR"/>
</dbReference>
<dbReference type="GO" id="GO:0005739">
    <property type="term" value="C:mitochondrion"/>
    <property type="evidence" value="ECO:0007669"/>
    <property type="project" value="TreeGrafter"/>
</dbReference>
<accession>A0A2A2LV63</accession>
<evidence type="ECO:0000259" key="2">
    <source>
        <dbReference type="Pfam" id="PF05347"/>
    </source>
</evidence>
<keyword evidence="4" id="KW-1185">Reference proteome</keyword>